<feature type="non-terminal residue" evidence="2">
    <location>
        <position position="1"/>
    </location>
</feature>
<sequence>RRSRGAPRAGAGGMRGRRRPAALGHGDAPKAPGSSLLTAALLSGDALTTQLSFRSACVPQRRAGEDVPPPPCRDEGAEEGGRAGASGQEIAAEDGALADEDSFDAAIRALAPAKRHRHRPVRAVLATVPECLDESADATPRADGTASPAGPSPPAPLRAATDGALEGGGGLDVRDFFSGWAGRLRPQAARAPASGGGGGAAEGCAGTAAAG</sequence>
<feature type="compositionally biased region" description="Basic and acidic residues" evidence="1">
    <location>
        <begin position="72"/>
        <end position="81"/>
    </location>
</feature>
<feature type="compositionally biased region" description="Low complexity" evidence="1">
    <location>
        <begin position="202"/>
        <end position="211"/>
    </location>
</feature>
<feature type="non-terminal residue" evidence="2">
    <location>
        <position position="211"/>
    </location>
</feature>
<reference evidence="2" key="1">
    <citation type="submission" date="2023-10" db="EMBL/GenBank/DDBJ databases">
        <authorList>
            <person name="Chen Y."/>
            <person name="Shah S."/>
            <person name="Dougan E. K."/>
            <person name="Thang M."/>
            <person name="Chan C."/>
        </authorList>
    </citation>
    <scope>NUCLEOTIDE SEQUENCE [LARGE SCALE GENOMIC DNA]</scope>
</reference>
<evidence type="ECO:0000313" key="3">
    <source>
        <dbReference type="Proteomes" id="UP001189429"/>
    </source>
</evidence>
<dbReference type="Proteomes" id="UP001189429">
    <property type="component" value="Unassembled WGS sequence"/>
</dbReference>
<organism evidence="2 3">
    <name type="scientific">Prorocentrum cordatum</name>
    <dbReference type="NCBI Taxonomy" id="2364126"/>
    <lineage>
        <taxon>Eukaryota</taxon>
        <taxon>Sar</taxon>
        <taxon>Alveolata</taxon>
        <taxon>Dinophyceae</taxon>
        <taxon>Prorocentrales</taxon>
        <taxon>Prorocentraceae</taxon>
        <taxon>Prorocentrum</taxon>
    </lineage>
</organism>
<name>A0ABN9PZ62_9DINO</name>
<protein>
    <recommendedName>
        <fullName evidence="4">Condensin complex subunit 2</fullName>
    </recommendedName>
</protein>
<keyword evidence="3" id="KW-1185">Reference proteome</keyword>
<accession>A0ABN9PZ62</accession>
<feature type="region of interest" description="Disordered" evidence="1">
    <location>
        <begin position="56"/>
        <end position="98"/>
    </location>
</feature>
<evidence type="ECO:0000313" key="2">
    <source>
        <dbReference type="EMBL" id="CAK0798617.1"/>
    </source>
</evidence>
<proteinExistence type="predicted"/>
<feature type="region of interest" description="Disordered" evidence="1">
    <location>
        <begin position="128"/>
        <end position="168"/>
    </location>
</feature>
<evidence type="ECO:0008006" key="4">
    <source>
        <dbReference type="Google" id="ProtNLM"/>
    </source>
</evidence>
<feature type="region of interest" description="Disordered" evidence="1">
    <location>
        <begin position="186"/>
        <end position="211"/>
    </location>
</feature>
<comment type="caution">
    <text evidence="2">The sequence shown here is derived from an EMBL/GenBank/DDBJ whole genome shotgun (WGS) entry which is preliminary data.</text>
</comment>
<gene>
    <name evidence="2" type="ORF">PCOR1329_LOCUS7324</name>
</gene>
<feature type="region of interest" description="Disordered" evidence="1">
    <location>
        <begin position="1"/>
        <end position="33"/>
    </location>
</feature>
<evidence type="ECO:0000256" key="1">
    <source>
        <dbReference type="SAM" id="MobiDB-lite"/>
    </source>
</evidence>
<dbReference type="EMBL" id="CAUYUJ010001987">
    <property type="protein sequence ID" value="CAK0798617.1"/>
    <property type="molecule type" value="Genomic_DNA"/>
</dbReference>